<dbReference type="PANTHER" id="PTHR43153:SF1">
    <property type="entry name" value="ELECTRON TRANSFER FLAVOPROTEIN SUBUNIT ALPHA, MITOCHONDRIAL"/>
    <property type="match status" value="1"/>
</dbReference>
<dbReference type="InterPro" id="IPR029035">
    <property type="entry name" value="DHS-like_NAD/FAD-binding_dom"/>
</dbReference>
<dbReference type="SUPFAM" id="SSF52402">
    <property type="entry name" value="Adenine nucleotide alpha hydrolases-like"/>
    <property type="match status" value="1"/>
</dbReference>
<feature type="domain" description="Electron transfer flavoprotein alpha/beta-subunit N-terminal" evidence="2">
    <location>
        <begin position="13"/>
        <end position="194"/>
    </location>
</feature>
<dbReference type="SUPFAM" id="SSF52467">
    <property type="entry name" value="DHS-like NAD/FAD-binding domain"/>
    <property type="match status" value="1"/>
</dbReference>
<protein>
    <submittedName>
        <fullName evidence="3">Electron transfer flavoprotein subunit alpha/FixB family protein</fullName>
    </submittedName>
</protein>
<dbReference type="InterPro" id="IPR001308">
    <property type="entry name" value="ETF_a/FixB"/>
</dbReference>
<dbReference type="InterPro" id="IPR014730">
    <property type="entry name" value="ETF_a/b_N"/>
</dbReference>
<gene>
    <name evidence="3" type="ORF">WMQ36_19535</name>
</gene>
<dbReference type="Pfam" id="PF00766">
    <property type="entry name" value="ETF_alpha"/>
    <property type="match status" value="1"/>
</dbReference>
<dbReference type="InterPro" id="IPR014731">
    <property type="entry name" value="ETF_asu_C"/>
</dbReference>
<dbReference type="Proteomes" id="UP001454086">
    <property type="component" value="Unassembled WGS sequence"/>
</dbReference>
<accession>A0ABV1D9V5</accession>
<comment type="similarity">
    <text evidence="1">Belongs to the ETF alpha-subunit/FixB family.</text>
</comment>
<evidence type="ECO:0000256" key="1">
    <source>
        <dbReference type="ARBA" id="ARBA00005817"/>
    </source>
</evidence>
<evidence type="ECO:0000313" key="4">
    <source>
        <dbReference type="Proteomes" id="UP001454086"/>
    </source>
</evidence>
<comment type="caution">
    <text evidence="3">The sequence shown here is derived from an EMBL/GenBank/DDBJ whole genome shotgun (WGS) entry which is preliminary data.</text>
</comment>
<dbReference type="Gene3D" id="3.40.50.1220">
    <property type="entry name" value="TPP-binding domain"/>
    <property type="match status" value="1"/>
</dbReference>
<proteinExistence type="inferred from homology"/>
<dbReference type="InterPro" id="IPR014729">
    <property type="entry name" value="Rossmann-like_a/b/a_fold"/>
</dbReference>
<dbReference type="RefSeq" id="WP_008722555.1">
    <property type="nucleotide sequence ID" value="NZ_JBBMFM010000091.1"/>
</dbReference>
<evidence type="ECO:0000259" key="2">
    <source>
        <dbReference type="SMART" id="SM00893"/>
    </source>
</evidence>
<dbReference type="EMBL" id="JBBMFM010000091">
    <property type="protein sequence ID" value="MEQ2427163.1"/>
    <property type="molecule type" value="Genomic_DNA"/>
</dbReference>
<organism evidence="3 4">
    <name type="scientific">Enterocloster hominis</name>
    <name type="common">ex Hitch et al. 2024</name>
    <dbReference type="NCBI Taxonomy" id="1917870"/>
    <lineage>
        <taxon>Bacteria</taxon>
        <taxon>Bacillati</taxon>
        <taxon>Bacillota</taxon>
        <taxon>Clostridia</taxon>
        <taxon>Lachnospirales</taxon>
        <taxon>Lachnospiraceae</taxon>
        <taxon>Enterocloster</taxon>
    </lineage>
</organism>
<sequence>MDRADGSVRDTGILVFLEMTEGGICDVGLEILSHAADMAARAGIPLYAFLPDNRELAGYPVRTVYCASESLCDSEELQFLALKECVAACRPSILLIGSTFLGRRLGAQLAVEFGTGVTADCTALKLYDGECLLQTRPAFGGNVMADIITPDRRPQIATVRPGTYEKKMAGSGMRVPRIIIPMVSAGRREWVLERKRPEKEWGLQEYRTVLAVGRGLKKREDILLFQKLAGYLDAGLGCSRALVEKGWMSPRHQIGLSGNYIRPEVVITFGISGSAQFLAGLKSPKMMIAVNSDPKAPIFDMAHLPVCADLYETAEAFCGMFS</sequence>
<keyword evidence="4" id="KW-1185">Reference proteome</keyword>
<evidence type="ECO:0000313" key="3">
    <source>
        <dbReference type="EMBL" id="MEQ2427163.1"/>
    </source>
</evidence>
<name>A0ABV1D9V5_9FIRM</name>
<dbReference type="PANTHER" id="PTHR43153">
    <property type="entry name" value="ELECTRON TRANSFER FLAVOPROTEIN ALPHA"/>
    <property type="match status" value="1"/>
</dbReference>
<dbReference type="SMART" id="SM00893">
    <property type="entry name" value="ETF"/>
    <property type="match status" value="1"/>
</dbReference>
<dbReference type="Gene3D" id="3.40.50.620">
    <property type="entry name" value="HUPs"/>
    <property type="match status" value="1"/>
</dbReference>
<dbReference type="PIRSF" id="PIRSF000089">
    <property type="entry name" value="Electra_flavoP_a"/>
    <property type="match status" value="1"/>
</dbReference>
<reference evidence="3 4" key="1">
    <citation type="submission" date="2024-03" db="EMBL/GenBank/DDBJ databases">
        <title>Human intestinal bacterial collection.</title>
        <authorList>
            <person name="Pauvert C."/>
            <person name="Hitch T.C.A."/>
            <person name="Clavel T."/>
        </authorList>
    </citation>
    <scope>NUCLEOTIDE SEQUENCE [LARGE SCALE GENOMIC DNA]</scope>
    <source>
        <strain evidence="3 4">CLA-SR-H021</strain>
    </source>
</reference>
<dbReference type="Pfam" id="PF01012">
    <property type="entry name" value="ETF"/>
    <property type="match status" value="1"/>
</dbReference>